<sequence length="394" mass="43986">MKILVDNANLSISLSLTALKLVGFWAPDGLNGINKFLYNCYALFSFMFLLGTYLIIQVVDLYFVWGNLPLMTGTAFLLFTNLAQAAKIINILSRKRLIQKIITEADLVLKGQQTEEGRIIVKNCNRETSLQQLLYFCLTTITVSGWAGSAEKNQLPLRAWYPYDTSKSPAYELTYMHQVGALFIAAYLNVGKDTLVTALIAQCRCRLRLLGLALRTLCRDVEVTHNHLLTANEEQVVSSRLRNCVCQHQAALAAASELQTCFSAPTFAQFAVSLVIICVTAFQLASVSHTGNLVRLFSMGTYLLNMSFQVFLYCYQGNQLSEESTEIAGAAYFAPWYAFSARLRRAMLVLMTRSRRVARLTAGGFTTLSLTSFMAIIKASYSFFTVLQQVEEKA</sequence>
<comment type="subcellular location">
    <subcellularLocation>
        <location evidence="1 10">Cell membrane</location>
        <topology evidence="1 10">Multi-pass membrane protein</topology>
    </subcellularLocation>
</comment>
<dbReference type="GO" id="GO:0005886">
    <property type="term" value="C:plasma membrane"/>
    <property type="evidence" value="ECO:0007669"/>
    <property type="project" value="UniProtKB-SubCell"/>
</dbReference>
<dbReference type="AlphaFoldDB" id="A0A1B3P5P0"/>
<evidence type="ECO:0000256" key="10">
    <source>
        <dbReference type="RuleBase" id="RU351113"/>
    </source>
</evidence>
<feature type="transmembrane region" description="Helical" evidence="10">
    <location>
        <begin position="36"/>
        <end position="56"/>
    </location>
</feature>
<proteinExistence type="evidence at transcript level"/>
<protein>
    <recommendedName>
        <fullName evidence="10">Odorant receptor</fullName>
    </recommendedName>
</protein>
<evidence type="ECO:0000313" key="11">
    <source>
        <dbReference type="EMBL" id="AOG12927.1"/>
    </source>
</evidence>
<dbReference type="PANTHER" id="PTHR21137:SF35">
    <property type="entry name" value="ODORANT RECEPTOR 19A-RELATED"/>
    <property type="match status" value="1"/>
</dbReference>
<reference evidence="11" key="1">
    <citation type="journal article" date="2016" name="BMC Genomics">
        <title>Antennal transcriptome analysis and expression profiles of odorant binding proteins in Eogystia hippophaecolus (Lepidoptera: Cossidae).</title>
        <authorList>
            <person name="Hu P."/>
            <person name="Tao J."/>
            <person name="Cui M."/>
            <person name="Gao C."/>
            <person name="Lu P."/>
            <person name="Luo Y."/>
        </authorList>
    </citation>
    <scope>NUCLEOTIDE SEQUENCE</scope>
</reference>
<name>A0A1B3P5P0_EOGHI</name>
<keyword evidence="3 10" id="KW-0716">Sensory transduction</keyword>
<keyword evidence="8 10" id="KW-0675">Receptor</keyword>
<comment type="caution">
    <text evidence="10">Lacks conserved residue(s) required for the propagation of feature annotation.</text>
</comment>
<dbReference type="EMBL" id="KX655978">
    <property type="protein sequence ID" value="AOG12927.1"/>
    <property type="molecule type" value="mRNA"/>
</dbReference>
<keyword evidence="5 10" id="KW-0552">Olfaction</keyword>
<dbReference type="GO" id="GO:0007165">
    <property type="term" value="P:signal transduction"/>
    <property type="evidence" value="ECO:0007669"/>
    <property type="project" value="UniProtKB-KW"/>
</dbReference>
<keyword evidence="9 10" id="KW-0807">Transducer</keyword>
<accession>A0A1B3P5P0</accession>
<comment type="similarity">
    <text evidence="10">Belongs to the insect chemoreceptor superfamily. Heteromeric odorant receptor channel (TC 1.A.69) family.</text>
</comment>
<feature type="transmembrane region" description="Helical" evidence="10">
    <location>
        <begin position="62"/>
        <end position="86"/>
    </location>
</feature>
<dbReference type="GO" id="GO:0005549">
    <property type="term" value="F:odorant binding"/>
    <property type="evidence" value="ECO:0007669"/>
    <property type="project" value="InterPro"/>
</dbReference>
<keyword evidence="6 10" id="KW-1133">Transmembrane helix</keyword>
<dbReference type="PANTHER" id="PTHR21137">
    <property type="entry name" value="ODORANT RECEPTOR"/>
    <property type="match status" value="1"/>
</dbReference>
<dbReference type="GO" id="GO:0004984">
    <property type="term" value="F:olfactory receptor activity"/>
    <property type="evidence" value="ECO:0007669"/>
    <property type="project" value="InterPro"/>
</dbReference>
<evidence type="ECO:0000256" key="9">
    <source>
        <dbReference type="ARBA" id="ARBA00023224"/>
    </source>
</evidence>
<feature type="transmembrane region" description="Helical" evidence="10">
    <location>
        <begin position="357"/>
        <end position="377"/>
    </location>
</feature>
<evidence type="ECO:0000256" key="8">
    <source>
        <dbReference type="ARBA" id="ARBA00023170"/>
    </source>
</evidence>
<evidence type="ECO:0000256" key="6">
    <source>
        <dbReference type="ARBA" id="ARBA00022989"/>
    </source>
</evidence>
<keyword evidence="2" id="KW-1003">Cell membrane</keyword>
<evidence type="ECO:0000256" key="5">
    <source>
        <dbReference type="ARBA" id="ARBA00022725"/>
    </source>
</evidence>
<evidence type="ECO:0000256" key="2">
    <source>
        <dbReference type="ARBA" id="ARBA00022475"/>
    </source>
</evidence>
<dbReference type="InterPro" id="IPR004117">
    <property type="entry name" value="7tm6_olfct_rcpt"/>
</dbReference>
<feature type="transmembrane region" description="Helical" evidence="10">
    <location>
        <begin position="293"/>
        <end position="315"/>
    </location>
</feature>
<evidence type="ECO:0000256" key="7">
    <source>
        <dbReference type="ARBA" id="ARBA00023136"/>
    </source>
</evidence>
<keyword evidence="4 10" id="KW-0812">Transmembrane</keyword>
<feature type="transmembrane region" description="Helical" evidence="10">
    <location>
        <begin position="267"/>
        <end position="287"/>
    </location>
</feature>
<keyword evidence="7 10" id="KW-0472">Membrane</keyword>
<dbReference type="Pfam" id="PF02949">
    <property type="entry name" value="7tm_6"/>
    <property type="match status" value="1"/>
</dbReference>
<evidence type="ECO:0000256" key="3">
    <source>
        <dbReference type="ARBA" id="ARBA00022606"/>
    </source>
</evidence>
<evidence type="ECO:0000256" key="1">
    <source>
        <dbReference type="ARBA" id="ARBA00004651"/>
    </source>
</evidence>
<organism evidence="11">
    <name type="scientific">Eogystia hippophaecolus</name>
    <name type="common">Moth</name>
    <name type="synonym">Holcocerus hippophaecolus</name>
    <dbReference type="NCBI Taxonomy" id="1206364"/>
    <lineage>
        <taxon>Eukaryota</taxon>
        <taxon>Metazoa</taxon>
        <taxon>Ecdysozoa</taxon>
        <taxon>Arthropoda</taxon>
        <taxon>Hexapoda</taxon>
        <taxon>Insecta</taxon>
        <taxon>Pterygota</taxon>
        <taxon>Neoptera</taxon>
        <taxon>Endopterygota</taxon>
        <taxon>Lepidoptera</taxon>
        <taxon>Glossata</taxon>
        <taxon>Ditrysia</taxon>
        <taxon>Cossoidea</taxon>
        <taxon>Cossidae</taxon>
        <taxon>Cossinae</taxon>
        <taxon>Eogystia</taxon>
    </lineage>
</organism>
<evidence type="ECO:0000256" key="4">
    <source>
        <dbReference type="ARBA" id="ARBA00022692"/>
    </source>
</evidence>